<dbReference type="AlphaFoldDB" id="A0A9D3PWK4"/>
<evidence type="ECO:0000256" key="5">
    <source>
        <dbReference type="ARBA" id="ARBA00023034"/>
    </source>
</evidence>
<dbReference type="GO" id="GO:2000253">
    <property type="term" value="P:positive regulation of feeding behavior"/>
    <property type="evidence" value="ECO:0007669"/>
    <property type="project" value="TreeGrafter"/>
</dbReference>
<evidence type="ECO:0000256" key="10">
    <source>
        <dbReference type="ARBA" id="ARBA00068128"/>
    </source>
</evidence>
<keyword evidence="2" id="KW-0964">Secreted</keyword>
<dbReference type="GO" id="GO:0070996">
    <property type="term" value="F:type 1 melanocortin receptor binding"/>
    <property type="evidence" value="ECO:0007669"/>
    <property type="project" value="TreeGrafter"/>
</dbReference>
<keyword evidence="4" id="KW-0960">Knottin</keyword>
<comment type="caution">
    <text evidence="13">The sequence shown here is derived from an EMBL/GenBank/DDBJ whole genome shotgun (WGS) entry which is preliminary data.</text>
</comment>
<keyword evidence="5" id="KW-0333">Golgi apparatus</keyword>
<feature type="disulfide bond" evidence="11">
    <location>
        <begin position="147"/>
        <end position="154"/>
    </location>
</feature>
<keyword evidence="14" id="KW-1185">Reference proteome</keyword>
<dbReference type="GO" id="GO:0005615">
    <property type="term" value="C:extracellular space"/>
    <property type="evidence" value="ECO:0007669"/>
    <property type="project" value="TreeGrafter"/>
</dbReference>
<evidence type="ECO:0000256" key="1">
    <source>
        <dbReference type="ARBA" id="ARBA00004613"/>
    </source>
</evidence>
<evidence type="ECO:0000313" key="14">
    <source>
        <dbReference type="Proteomes" id="UP001046870"/>
    </source>
</evidence>
<comment type="subcellular location">
    <subcellularLocation>
        <location evidence="7">Golgi apparatus lumen</location>
    </subcellularLocation>
    <subcellularLocation>
        <location evidence="1">Secreted</location>
    </subcellularLocation>
</comment>
<dbReference type="GO" id="GO:0009755">
    <property type="term" value="P:hormone-mediated signaling pathway"/>
    <property type="evidence" value="ECO:0007669"/>
    <property type="project" value="InterPro"/>
</dbReference>
<evidence type="ECO:0000256" key="2">
    <source>
        <dbReference type="ARBA" id="ARBA00022525"/>
    </source>
</evidence>
<evidence type="ECO:0000256" key="11">
    <source>
        <dbReference type="PROSITE-ProRule" id="PRU00494"/>
    </source>
</evidence>
<feature type="disulfide bond" evidence="11">
    <location>
        <begin position="131"/>
        <end position="145"/>
    </location>
</feature>
<reference evidence="13" key="1">
    <citation type="submission" date="2021-01" db="EMBL/GenBank/DDBJ databases">
        <authorList>
            <person name="Zahm M."/>
            <person name="Roques C."/>
            <person name="Cabau C."/>
            <person name="Klopp C."/>
            <person name="Donnadieu C."/>
            <person name="Jouanno E."/>
            <person name="Lampietro C."/>
            <person name="Louis A."/>
            <person name="Herpin A."/>
            <person name="Echchiki A."/>
            <person name="Berthelot C."/>
            <person name="Parey E."/>
            <person name="Roest-Crollius H."/>
            <person name="Braasch I."/>
            <person name="Postlethwait J."/>
            <person name="Bobe J."/>
            <person name="Montfort J."/>
            <person name="Bouchez O."/>
            <person name="Begum T."/>
            <person name="Mejri S."/>
            <person name="Adams A."/>
            <person name="Chen W.-J."/>
            <person name="Guiguen Y."/>
        </authorList>
    </citation>
    <scope>NUCLEOTIDE SEQUENCE</scope>
    <source>
        <strain evidence="13">YG-15Mar2019-1</strain>
        <tissue evidence="13">Brain</tissue>
    </source>
</reference>
<dbReference type="PROSITE" id="PS51150">
    <property type="entry name" value="AGOUTI_2"/>
    <property type="match status" value="1"/>
</dbReference>
<dbReference type="FunFam" id="4.10.760.10:FF:000003">
    <property type="entry name" value="Agouti-related peptide 2"/>
    <property type="match status" value="1"/>
</dbReference>
<dbReference type="GO" id="GO:0005796">
    <property type="term" value="C:Golgi lumen"/>
    <property type="evidence" value="ECO:0007669"/>
    <property type="project" value="UniProtKB-SubCell"/>
</dbReference>
<evidence type="ECO:0000256" key="3">
    <source>
        <dbReference type="ARBA" id="ARBA00022729"/>
    </source>
</evidence>
<feature type="domain" description="Agouti" evidence="12">
    <location>
        <begin position="124"/>
        <end position="163"/>
    </location>
</feature>
<gene>
    <name evidence="13" type="ORF">MATL_G00141630</name>
</gene>
<dbReference type="SUPFAM" id="SSF57055">
    <property type="entry name" value="Agouti-related protein"/>
    <property type="match status" value="1"/>
</dbReference>
<evidence type="ECO:0000259" key="12">
    <source>
        <dbReference type="PROSITE" id="PS51150"/>
    </source>
</evidence>
<keyword evidence="6 11" id="KW-1015">Disulfide bond</keyword>
<evidence type="ECO:0000256" key="7">
    <source>
        <dbReference type="ARBA" id="ARBA00023769"/>
    </source>
</evidence>
<sequence length="168" mass="19001">MGSAAKDHVSTDYSLREPYKRGHLCPSVREALGQDSRGQQHKIYGAVHGNARLEETQPHLLRTVEELSFLSDIGKGSLSTLHPERFVTNSEELLMDDAVLSNEEENVSEAIPLQRRAVRSPRRCFRHQESCLGHQLPCCDPCDTCYCRFFNAICYCRRIGQACSHARP</sequence>
<evidence type="ECO:0000256" key="9">
    <source>
        <dbReference type="ARBA" id="ARBA00065157"/>
    </source>
</evidence>
<comment type="function">
    <text evidence="8">Plays a role in weight homeostasis. Involved in the control of feeding behavior through the central melanocortin system. Acts as alpha melanocyte-stimulating hormone antagonist by inhibiting cAMP production mediated by stimulation of melanocortin receptors within the hypothalamus and adrenal gland. Has very low activity with MC5R. Is an inverse agonist for MC3R and MC4R being able to suppress their constitutive activity. It promotes MC3R and MC4R endocytosis in an arrestin-dependent manner.</text>
</comment>
<accession>A0A9D3PWK4</accession>
<evidence type="ECO:0000256" key="6">
    <source>
        <dbReference type="ARBA" id="ARBA00023157"/>
    </source>
</evidence>
<name>A0A9D3PWK4_MEGAT</name>
<dbReference type="GO" id="GO:0008343">
    <property type="term" value="P:adult feeding behavior"/>
    <property type="evidence" value="ECO:0007669"/>
    <property type="project" value="TreeGrafter"/>
</dbReference>
<dbReference type="Pfam" id="PF05039">
    <property type="entry name" value="Agouti"/>
    <property type="match status" value="1"/>
</dbReference>
<dbReference type="InterPro" id="IPR036836">
    <property type="entry name" value="Agouti_dom_sf"/>
</dbReference>
<dbReference type="InterPro" id="IPR027300">
    <property type="entry name" value="Agouti_dom"/>
</dbReference>
<dbReference type="OrthoDB" id="9942042at2759"/>
<dbReference type="PROSITE" id="PS60024">
    <property type="entry name" value="AGOUTI_1"/>
    <property type="match status" value="1"/>
</dbReference>
<keyword evidence="3" id="KW-0732">Signal</keyword>
<dbReference type="PANTHER" id="PTHR16551:SF4">
    <property type="entry name" value="AGOUTI-RELATED PROTEIN"/>
    <property type="match status" value="1"/>
</dbReference>
<dbReference type="SMART" id="SM00792">
    <property type="entry name" value="Agouti"/>
    <property type="match status" value="1"/>
</dbReference>
<dbReference type="InterPro" id="IPR007733">
    <property type="entry name" value="Agouti"/>
</dbReference>
<dbReference type="GO" id="GO:0007218">
    <property type="term" value="P:neuropeptide signaling pathway"/>
    <property type="evidence" value="ECO:0007669"/>
    <property type="project" value="TreeGrafter"/>
</dbReference>
<dbReference type="Gene3D" id="4.10.760.10">
    <property type="entry name" value="Agouti domain"/>
    <property type="match status" value="1"/>
</dbReference>
<feature type="disulfide bond" evidence="11">
    <location>
        <begin position="142"/>
        <end position="163"/>
    </location>
</feature>
<proteinExistence type="predicted"/>
<organism evidence="13 14">
    <name type="scientific">Megalops atlanticus</name>
    <name type="common">Tarpon</name>
    <name type="synonym">Clupea gigantea</name>
    <dbReference type="NCBI Taxonomy" id="7932"/>
    <lineage>
        <taxon>Eukaryota</taxon>
        <taxon>Metazoa</taxon>
        <taxon>Chordata</taxon>
        <taxon>Craniata</taxon>
        <taxon>Vertebrata</taxon>
        <taxon>Euteleostomi</taxon>
        <taxon>Actinopterygii</taxon>
        <taxon>Neopterygii</taxon>
        <taxon>Teleostei</taxon>
        <taxon>Elopiformes</taxon>
        <taxon>Megalopidae</taxon>
        <taxon>Megalops</taxon>
    </lineage>
</organism>
<protein>
    <recommendedName>
        <fullName evidence="10">Agouti-related protein</fullName>
    </recommendedName>
</protein>
<dbReference type="EMBL" id="JAFDVH010000011">
    <property type="protein sequence ID" value="KAG7468312.1"/>
    <property type="molecule type" value="Genomic_DNA"/>
</dbReference>
<feature type="disulfide bond" evidence="11">
    <location>
        <begin position="124"/>
        <end position="139"/>
    </location>
</feature>
<feature type="disulfide bond" evidence="11">
    <location>
        <begin position="138"/>
        <end position="156"/>
    </location>
</feature>
<evidence type="ECO:0000256" key="8">
    <source>
        <dbReference type="ARBA" id="ARBA00056588"/>
    </source>
</evidence>
<evidence type="ECO:0000256" key="4">
    <source>
        <dbReference type="ARBA" id="ARBA00022854"/>
    </source>
</evidence>
<dbReference type="Proteomes" id="UP001046870">
    <property type="component" value="Chromosome 11"/>
</dbReference>
<evidence type="ECO:0000313" key="13">
    <source>
        <dbReference type="EMBL" id="KAG7468312.1"/>
    </source>
</evidence>
<comment type="subunit">
    <text evidence="9">Interacts with melanocortin receptors MC3R, MC4R and MC5R.</text>
</comment>
<dbReference type="GO" id="GO:0005184">
    <property type="term" value="F:neuropeptide hormone activity"/>
    <property type="evidence" value="ECO:0007669"/>
    <property type="project" value="TreeGrafter"/>
</dbReference>
<dbReference type="PANTHER" id="PTHR16551">
    <property type="entry name" value="AGOUTI RELATED"/>
    <property type="match status" value="1"/>
</dbReference>